<sequence>MNGTTRWGLAGIGKIGTALLTGWDREDQVTEVYHPDESRRRAAVQGLAGASGIEKEQLPRLDYLVLALPADSIGPFLDDLQNSGLDMRSTTLVNMATAKDTETLREQFPQLRFAGMKAVVHAATLKRREAVLFVSPDTAADQELTQRFETLGDVMSGDEKTVETLNRTATKTAVKAAAAFEEQLRQEGWEEPYVRQALASLMPEVIRAYANGQLGAFGKKVSDELHRD</sequence>
<reference evidence="1 2" key="1">
    <citation type="submission" date="2020-03" db="EMBL/GenBank/DDBJ databases">
        <title>Assessment of the enzymatic potential of alkaline-tolerant lipase obtained from Bacillus luteus H11 (technogenic soil) for the bioremediation of saline soils contaminated with petroleum substances.</title>
        <authorList>
            <person name="Kalwasinska A."/>
        </authorList>
    </citation>
    <scope>NUCLEOTIDE SEQUENCE [LARGE SCALE GENOMIC DNA]</scope>
    <source>
        <strain evidence="1 2">H11</strain>
    </source>
</reference>
<organism evidence="1 2">
    <name type="scientific">Alkalicoccus luteus</name>
    <dbReference type="NCBI Taxonomy" id="1237094"/>
    <lineage>
        <taxon>Bacteria</taxon>
        <taxon>Bacillati</taxon>
        <taxon>Bacillota</taxon>
        <taxon>Bacilli</taxon>
        <taxon>Bacillales</taxon>
        <taxon>Bacillaceae</taxon>
        <taxon>Alkalicoccus</taxon>
    </lineage>
</organism>
<dbReference type="EMBL" id="JAATHJ010000036">
    <property type="protein sequence ID" value="NJP39001.1"/>
    <property type="molecule type" value="Genomic_DNA"/>
</dbReference>
<accession>A0A969PV88</accession>
<dbReference type="Gene3D" id="3.40.50.720">
    <property type="entry name" value="NAD(P)-binding Rossmann-like Domain"/>
    <property type="match status" value="1"/>
</dbReference>
<dbReference type="Proteomes" id="UP000752012">
    <property type="component" value="Unassembled WGS sequence"/>
</dbReference>
<gene>
    <name evidence="1" type="ORF">HCN83_15640</name>
</gene>
<evidence type="ECO:0008006" key="3">
    <source>
        <dbReference type="Google" id="ProtNLM"/>
    </source>
</evidence>
<protein>
    <recommendedName>
        <fullName evidence="3">Pyrroline-5-carboxylate reductase catalytic N-terminal domain-containing protein</fullName>
    </recommendedName>
</protein>
<proteinExistence type="predicted"/>
<evidence type="ECO:0000313" key="2">
    <source>
        <dbReference type="Proteomes" id="UP000752012"/>
    </source>
</evidence>
<dbReference type="AlphaFoldDB" id="A0A969PV88"/>
<comment type="caution">
    <text evidence="1">The sequence shown here is derived from an EMBL/GenBank/DDBJ whole genome shotgun (WGS) entry which is preliminary data.</text>
</comment>
<keyword evidence="2" id="KW-1185">Reference proteome</keyword>
<dbReference type="RefSeq" id="WP_168009019.1">
    <property type="nucleotide sequence ID" value="NZ_JAATHJ010000036.1"/>
</dbReference>
<name>A0A969PV88_9BACI</name>
<dbReference type="InterPro" id="IPR036291">
    <property type="entry name" value="NAD(P)-bd_dom_sf"/>
</dbReference>
<evidence type="ECO:0000313" key="1">
    <source>
        <dbReference type="EMBL" id="NJP39001.1"/>
    </source>
</evidence>
<dbReference type="SUPFAM" id="SSF51735">
    <property type="entry name" value="NAD(P)-binding Rossmann-fold domains"/>
    <property type="match status" value="1"/>
</dbReference>